<feature type="region of interest" description="Disordered" evidence="1">
    <location>
        <begin position="26"/>
        <end position="46"/>
    </location>
</feature>
<protein>
    <recommendedName>
        <fullName evidence="4">Lipoprotein</fullName>
    </recommendedName>
</protein>
<dbReference type="Proteomes" id="UP000217257">
    <property type="component" value="Chromosome"/>
</dbReference>
<dbReference type="RefSeq" id="WP_095988031.1">
    <property type="nucleotide sequence ID" value="NZ_CP022098.1"/>
</dbReference>
<accession>A0A250JA90</accession>
<dbReference type="KEGG" id="cfus:CYFUS_005554"/>
<dbReference type="AlphaFoldDB" id="A0A250JA90"/>
<organism evidence="2 3">
    <name type="scientific">Cystobacter fuscus</name>
    <dbReference type="NCBI Taxonomy" id="43"/>
    <lineage>
        <taxon>Bacteria</taxon>
        <taxon>Pseudomonadati</taxon>
        <taxon>Myxococcota</taxon>
        <taxon>Myxococcia</taxon>
        <taxon>Myxococcales</taxon>
        <taxon>Cystobacterineae</taxon>
        <taxon>Archangiaceae</taxon>
        <taxon>Cystobacter</taxon>
    </lineage>
</organism>
<sequence>MRLPCLVLVLASLGGTGACRSTGEVYETRSGNESPAGAACTDDAGEEDDTLEQALAAAPLSHVFNHGPLRLEGRVACPGDEDWIHAYSDCCNPSGARVRWDASRGPLEVELLDSEGNPLPLGAPGDIVQRQPGEVYLLRAEYGGRFLVRVRTSGEVAVPYSVELFAPVFVR</sequence>
<evidence type="ECO:0008006" key="4">
    <source>
        <dbReference type="Google" id="ProtNLM"/>
    </source>
</evidence>
<gene>
    <name evidence="2" type="ORF">CYFUS_005554</name>
</gene>
<evidence type="ECO:0000313" key="3">
    <source>
        <dbReference type="Proteomes" id="UP000217257"/>
    </source>
</evidence>
<name>A0A250JA90_9BACT</name>
<evidence type="ECO:0000313" key="2">
    <source>
        <dbReference type="EMBL" id="ATB40106.1"/>
    </source>
</evidence>
<reference evidence="2 3" key="1">
    <citation type="submission" date="2017-06" db="EMBL/GenBank/DDBJ databases">
        <title>Sequencing and comparative analysis of myxobacterial genomes.</title>
        <authorList>
            <person name="Rupp O."/>
            <person name="Goesmann A."/>
            <person name="Sogaard-Andersen L."/>
        </authorList>
    </citation>
    <scope>NUCLEOTIDE SEQUENCE [LARGE SCALE GENOMIC DNA]</scope>
    <source>
        <strain evidence="2 3">DSM 52655</strain>
    </source>
</reference>
<evidence type="ECO:0000256" key="1">
    <source>
        <dbReference type="SAM" id="MobiDB-lite"/>
    </source>
</evidence>
<dbReference type="EMBL" id="CP022098">
    <property type="protein sequence ID" value="ATB40106.1"/>
    <property type="molecule type" value="Genomic_DNA"/>
</dbReference>
<dbReference type="PROSITE" id="PS51257">
    <property type="entry name" value="PROKAR_LIPOPROTEIN"/>
    <property type="match status" value="1"/>
</dbReference>
<proteinExistence type="predicted"/>